<comment type="subunit">
    <text evidence="2 18">Monomer.</text>
</comment>
<dbReference type="InterPro" id="IPR018195">
    <property type="entry name" value="Transferrin_Fe_BS"/>
</dbReference>
<dbReference type="GO" id="GO:0046872">
    <property type="term" value="F:metal ion binding"/>
    <property type="evidence" value="ECO:0007669"/>
    <property type="project" value="UniProtKB-KW"/>
</dbReference>
<dbReference type="GO" id="GO:0006826">
    <property type="term" value="P:iron ion transport"/>
    <property type="evidence" value="ECO:0007669"/>
    <property type="project" value="UniProtKB-KW"/>
</dbReference>
<organism evidence="24 25">
    <name type="scientific">Merluccius polli</name>
    <name type="common">Benguela hake</name>
    <name type="synonym">Merluccius cadenati</name>
    <dbReference type="NCBI Taxonomy" id="89951"/>
    <lineage>
        <taxon>Eukaryota</taxon>
        <taxon>Metazoa</taxon>
        <taxon>Chordata</taxon>
        <taxon>Craniata</taxon>
        <taxon>Vertebrata</taxon>
        <taxon>Euteleostomi</taxon>
        <taxon>Actinopterygii</taxon>
        <taxon>Neopterygii</taxon>
        <taxon>Teleostei</taxon>
        <taxon>Neoteleostei</taxon>
        <taxon>Acanthomorphata</taxon>
        <taxon>Zeiogadaria</taxon>
        <taxon>Gadariae</taxon>
        <taxon>Gadiformes</taxon>
        <taxon>Gadoidei</taxon>
        <taxon>Merlucciidae</taxon>
        <taxon>Merluccius</taxon>
    </lineage>
</organism>
<feature type="binding site" evidence="19">
    <location>
        <position position="505"/>
    </location>
    <ligand>
        <name>hydrogencarbonate</name>
        <dbReference type="ChEBI" id="CHEBI:17544"/>
        <label>1</label>
    </ligand>
</feature>
<keyword evidence="18" id="KW-0964">Secreted</keyword>
<feature type="binding site" evidence="20">
    <location>
        <position position="478"/>
    </location>
    <ligand>
        <name>Fe(3+)</name>
        <dbReference type="ChEBI" id="CHEBI:29034"/>
        <label>1</label>
    </ligand>
</feature>
<evidence type="ECO:0000256" key="10">
    <source>
        <dbReference type="ARBA" id="ARBA00022833"/>
    </source>
</evidence>
<feature type="binding site" evidence="19">
    <location>
        <position position="136"/>
    </location>
    <ligand>
        <name>hydrogencarbonate</name>
        <dbReference type="ChEBI" id="CHEBI:17544"/>
        <label>1</label>
    </ligand>
</feature>
<dbReference type="Gene3D" id="3.40.190.10">
    <property type="entry name" value="Periplasmic binding protein-like II"/>
    <property type="match status" value="4"/>
</dbReference>
<keyword evidence="25" id="KW-1185">Reference proteome</keyword>
<evidence type="ECO:0000256" key="14">
    <source>
        <dbReference type="ARBA" id="ARBA00023157"/>
    </source>
</evidence>
<reference evidence="24" key="1">
    <citation type="journal article" date="2023" name="Front. Mar. Sci.">
        <title>A new Merluccius polli reference genome to investigate the effects of global change in West African waters.</title>
        <authorList>
            <person name="Mateo J.L."/>
            <person name="Blanco-Fernandez C."/>
            <person name="Garcia-Vazquez E."/>
            <person name="Machado-Schiaffino G."/>
        </authorList>
    </citation>
    <scope>NUCLEOTIDE SEQUENCE</scope>
    <source>
        <strain evidence="24">C29</strain>
        <tissue evidence="24">Fin</tissue>
    </source>
</reference>
<dbReference type="SUPFAM" id="SSF53850">
    <property type="entry name" value="Periplasmic binding protein-like II"/>
    <property type="match status" value="2"/>
</dbReference>
<evidence type="ECO:0000256" key="19">
    <source>
        <dbReference type="PIRSR" id="PIRSR002549-2"/>
    </source>
</evidence>
<evidence type="ECO:0000313" key="24">
    <source>
        <dbReference type="EMBL" id="KAK0154747.1"/>
    </source>
</evidence>
<evidence type="ECO:0000256" key="5">
    <source>
        <dbReference type="ARBA" id="ARBA00022496"/>
    </source>
</evidence>
<keyword evidence="10" id="KW-0862">Zinc</keyword>
<feature type="signal peptide" evidence="22">
    <location>
        <begin position="1"/>
        <end position="19"/>
    </location>
</feature>
<feature type="binding site" evidence="19">
    <location>
        <position position="137"/>
    </location>
    <ligand>
        <name>hydrogencarbonate</name>
        <dbReference type="ChEBI" id="CHEBI:17544"/>
        <label>1</label>
    </ligand>
</feature>
<keyword evidence="5 18" id="KW-0410">Iron transport</keyword>
<keyword evidence="7 18" id="KW-0479">Metal-binding</keyword>
<keyword evidence="13" id="KW-0472">Membrane</keyword>
<feature type="domain" description="Transferrin-like" evidence="23">
    <location>
        <begin position="20"/>
        <end position="348"/>
    </location>
</feature>
<feature type="domain" description="Transferrin-like" evidence="23">
    <location>
        <begin position="357"/>
        <end position="731"/>
    </location>
</feature>
<keyword evidence="16" id="KW-0449">Lipoprotein</keyword>
<dbReference type="GO" id="GO:0098552">
    <property type="term" value="C:side of membrane"/>
    <property type="evidence" value="ECO:0007669"/>
    <property type="project" value="UniProtKB-KW"/>
</dbReference>
<feature type="binding site" evidence="19">
    <location>
        <position position="134"/>
    </location>
    <ligand>
        <name>hydrogencarbonate</name>
        <dbReference type="ChEBI" id="CHEBI:17544"/>
        <label>1</label>
    </ligand>
</feature>
<feature type="binding site" evidence="19">
    <location>
        <position position="512"/>
    </location>
    <ligand>
        <name>hydrogencarbonate</name>
        <dbReference type="ChEBI" id="CHEBI:17544"/>
        <label>1</label>
    </ligand>
</feature>
<feature type="disulfide bond" evidence="21">
    <location>
        <begin position="629"/>
        <end position="643"/>
    </location>
</feature>
<evidence type="ECO:0000256" key="7">
    <source>
        <dbReference type="ARBA" id="ARBA00022723"/>
    </source>
</evidence>
<dbReference type="PIRSF" id="PIRSF002549">
    <property type="entry name" value="Transferrin"/>
    <property type="match status" value="1"/>
</dbReference>
<comment type="caution">
    <text evidence="24">The sequence shown here is derived from an EMBL/GenBank/DDBJ whole genome shotgun (WGS) entry which is preliminary data.</text>
</comment>
<evidence type="ECO:0000256" key="18">
    <source>
        <dbReference type="PIRNR" id="PIRNR002549"/>
    </source>
</evidence>
<dbReference type="EMBL" id="JAOPHQ010000351">
    <property type="protein sequence ID" value="KAK0154747.1"/>
    <property type="molecule type" value="Genomic_DNA"/>
</dbReference>
<dbReference type="GO" id="GO:0005769">
    <property type="term" value="C:early endosome"/>
    <property type="evidence" value="ECO:0007669"/>
    <property type="project" value="TreeGrafter"/>
</dbReference>
<dbReference type="PANTHER" id="PTHR11485">
    <property type="entry name" value="TRANSFERRIN"/>
    <property type="match status" value="1"/>
</dbReference>
<keyword evidence="14 21" id="KW-1015">Disulfide bond</keyword>
<keyword evidence="15" id="KW-0325">Glycoprotein</keyword>
<feature type="disulfide bond" evidence="21">
    <location>
        <begin position="253"/>
        <end position="267"/>
    </location>
</feature>
<feature type="disulfide bond" evidence="21">
    <location>
        <begin position="23"/>
        <end position="60"/>
    </location>
</feature>
<feature type="binding site" evidence="19">
    <location>
        <position position="511"/>
    </location>
    <ligand>
        <name>hydrogencarbonate</name>
        <dbReference type="ChEBI" id="CHEBI:17544"/>
        <label>1</label>
    </ligand>
</feature>
<evidence type="ECO:0000256" key="1">
    <source>
        <dbReference type="ARBA" id="ARBA00004609"/>
    </source>
</evidence>
<evidence type="ECO:0000256" key="15">
    <source>
        <dbReference type="ARBA" id="ARBA00023180"/>
    </source>
</evidence>
<evidence type="ECO:0000256" key="11">
    <source>
        <dbReference type="ARBA" id="ARBA00023004"/>
    </source>
</evidence>
<dbReference type="PANTHER" id="PTHR11485:SF21">
    <property type="entry name" value="MELANOTRANSFERRIN"/>
    <property type="match status" value="1"/>
</dbReference>
<evidence type="ECO:0000256" key="16">
    <source>
        <dbReference type="ARBA" id="ARBA00023288"/>
    </source>
</evidence>
<sequence>MMMWRTLWSLFFVLHTVTGLRWCTISDQEQHKCEAMSKAFSEVHVYPTITCVKSLNIEACAKRLQSNEADALSMYTKDIYAMGKTTSFKMAAGESKADEQGTTYYAVAVVKKTNSAMNIFNLAGKRSCHTGKGRTAGWNMPLGYLIDQGLMSVMGCNIPQGVADLFNASCVPGAQSDPSELCQLCAGDGTTGANKCDMSTKEKYFSYDGAFRCLADGVGDVAFIKHTTVSENTDGKGPAWALHLKSSDYELLCRDGRRAPITDWSRCSLVRVPSRGVVVRPDVSSSEVYSMLTSGLRKSGFEVFSSASYGGGDVLFSSSSTTFLKAEPEDPKAWMGEVYYNALRAMDCNPQELPGSLRWCVLSSSEQQKCVRMAQAFLNAGLTPSVQCVYGDSVPDCMKKIQVTNRHHVPLNTAQRKHVRKAVNGKYSNLCCVVLCCGNKEADAITLDGGDIYTAGKDYGLVPATGESYTEERDGSIYYAVAVVKKNRADIRSLEDLRGLQSCHTGYGRTAGWNIPVSVLMTKGLIKPQQCQIPQAVGEFFKQSCVPGANQEGFPANLCGGCVGDSAGKDKCEKGKDLYDGYSGAFRCLAKGDGDVAFIKHSTVFQNTDGNSGESWAAGLQSTDFQLLCSQGSKAEVLQYQDCHLARVPSHAVMVRPGTNIHAVYGLLAYAQKYFGSDEGTGFKMFDSSGYQGSDLIFKDSTHHLVGVADKKTYIHWLGQTYVDSLVNMECNSSAAVTSTIWMLMVAVLSSVVTNLWI</sequence>
<dbReference type="PROSITE" id="PS00206">
    <property type="entry name" value="TRANSFERRIN_LIKE_2"/>
    <property type="match status" value="2"/>
</dbReference>
<comment type="function">
    <text evidence="18">Transferrins are iron binding transport proteins which bind Fe(3+) ion in association with the binding of an anion, usually bicarbonate.</text>
</comment>
<gene>
    <name evidence="24" type="primary">MELTF_1</name>
    <name evidence="24" type="ORF">N1851_002942</name>
</gene>
<dbReference type="GO" id="GO:0005615">
    <property type="term" value="C:extracellular space"/>
    <property type="evidence" value="ECO:0007669"/>
    <property type="project" value="InterPro"/>
</dbReference>
<dbReference type="SMART" id="SM00094">
    <property type="entry name" value="TR_FER"/>
    <property type="match status" value="2"/>
</dbReference>
<accession>A0AA47PCP0</accession>
<dbReference type="GO" id="GO:0055037">
    <property type="term" value="C:recycling endosome"/>
    <property type="evidence" value="ECO:0007669"/>
    <property type="project" value="TreeGrafter"/>
</dbReference>
<proteinExistence type="inferred from homology"/>
<keyword evidence="6" id="KW-0336">GPI-anchor</keyword>
<dbReference type="AlphaFoldDB" id="A0AA47PCP0"/>
<comment type="function">
    <text evidence="17">Involved in iron cellular uptake. Seems to be internalized and then recycled back to the cell membrane. Binds a single atom of iron per subunit. Could also bind zinc.</text>
</comment>
<dbReference type="Proteomes" id="UP001174136">
    <property type="component" value="Unassembled WGS sequence"/>
</dbReference>
<evidence type="ECO:0000256" key="8">
    <source>
        <dbReference type="ARBA" id="ARBA00022729"/>
    </source>
</evidence>
<dbReference type="FunFam" id="3.40.190.10:FF:000108">
    <property type="entry name" value="melanotransferrin"/>
    <property type="match status" value="2"/>
</dbReference>
<dbReference type="InterPro" id="IPR016357">
    <property type="entry name" value="Transferrin"/>
</dbReference>
<comment type="subcellular location">
    <subcellularLocation>
        <location evidence="1">Cell membrane</location>
        <topology evidence="1">Lipid-anchor</topology>
        <topology evidence="1">GPI-anchor</topology>
    </subcellularLocation>
    <subcellularLocation>
        <location evidence="18">Secreted</location>
    </subcellularLocation>
</comment>
<evidence type="ECO:0000256" key="21">
    <source>
        <dbReference type="PIRSR" id="PIRSR002549-4"/>
    </source>
</evidence>
<feature type="binding site" evidence="20">
    <location>
        <position position="582"/>
    </location>
    <ligand>
        <name>Fe(3+)</name>
        <dbReference type="ChEBI" id="CHEBI:29034"/>
        <label>2</label>
    </ligand>
</feature>
<dbReference type="GO" id="GO:0005886">
    <property type="term" value="C:plasma membrane"/>
    <property type="evidence" value="ECO:0007669"/>
    <property type="project" value="UniProtKB-SubCell"/>
</dbReference>
<feature type="binding site" evidence="20">
    <location>
        <position position="651"/>
    </location>
    <ligand>
        <name>Fe(3+)</name>
        <dbReference type="ChEBI" id="CHEBI:29034"/>
        <label>1</label>
    </ligand>
</feature>
<keyword evidence="3 18" id="KW-0813">Transport</keyword>
<feature type="binding site" evidence="20">
    <location>
        <position position="448"/>
    </location>
    <ligand>
        <name>Fe(3+)</name>
        <dbReference type="ChEBI" id="CHEBI:29034"/>
        <label>1</label>
    </ligand>
</feature>
<dbReference type="CDD" id="cd13529">
    <property type="entry name" value="PBP2_transferrin"/>
    <property type="match status" value="2"/>
</dbReference>
<keyword evidence="11 18" id="KW-0408">Iron</keyword>
<evidence type="ECO:0000256" key="17">
    <source>
        <dbReference type="ARBA" id="ARBA00054140"/>
    </source>
</evidence>
<evidence type="ECO:0000256" key="22">
    <source>
        <dbReference type="SAM" id="SignalP"/>
    </source>
</evidence>
<feature type="disulfide bond" evidence="21">
    <location>
        <begin position="559"/>
        <end position="572"/>
    </location>
</feature>
<evidence type="ECO:0000256" key="2">
    <source>
        <dbReference type="ARBA" id="ARBA00011245"/>
    </source>
</evidence>
<feature type="disulfide bond" evidence="21">
    <location>
        <begin position="33"/>
        <end position="51"/>
    </location>
</feature>
<evidence type="ECO:0000256" key="6">
    <source>
        <dbReference type="ARBA" id="ARBA00022622"/>
    </source>
</evidence>
<dbReference type="PRINTS" id="PR00422">
    <property type="entry name" value="TRANSFERRIN"/>
</dbReference>
<keyword evidence="9" id="KW-0677">Repeat</keyword>
<keyword evidence="12 18" id="KW-0406">Ion transport</keyword>
<evidence type="ECO:0000256" key="20">
    <source>
        <dbReference type="PIRSR" id="PIRSR002549-3"/>
    </source>
</evidence>
<feature type="disulfide bond" evidence="21">
    <location>
        <begin position="360"/>
        <end position="432"/>
    </location>
</feature>
<feature type="binding site" evidence="19">
    <location>
        <position position="130"/>
    </location>
    <ligand>
        <name>hydrogencarbonate</name>
        <dbReference type="ChEBI" id="CHEBI:17544"/>
        <label>1</label>
    </ligand>
</feature>
<feature type="disulfide bond" evidence="21">
    <location>
        <begin position="545"/>
        <end position="562"/>
    </location>
</feature>
<dbReference type="PROSITE" id="PS00205">
    <property type="entry name" value="TRANSFERRIN_LIKE_1"/>
    <property type="match status" value="1"/>
</dbReference>
<evidence type="ECO:0000256" key="4">
    <source>
        <dbReference type="ARBA" id="ARBA00022475"/>
    </source>
</evidence>
<name>A0AA47PCP0_MERPO</name>
<evidence type="ECO:0000256" key="3">
    <source>
        <dbReference type="ARBA" id="ARBA00022448"/>
    </source>
</evidence>
<evidence type="ECO:0000259" key="23">
    <source>
        <dbReference type="PROSITE" id="PS51408"/>
    </source>
</evidence>
<feature type="disulfide bond" evidence="21">
    <location>
        <begin position="128"/>
        <end position="213"/>
    </location>
</feature>
<feature type="binding site" evidence="20">
    <location>
        <position position="207"/>
    </location>
    <ligand>
        <name>Fe(3+)</name>
        <dbReference type="ChEBI" id="CHEBI:29034"/>
        <label>1</label>
    </ligand>
</feature>
<evidence type="ECO:0000256" key="13">
    <source>
        <dbReference type="ARBA" id="ARBA00023136"/>
    </source>
</evidence>
<dbReference type="InterPro" id="IPR001156">
    <property type="entry name" value="Transferrin-like_dom"/>
</dbReference>
<dbReference type="PROSITE" id="PS51408">
    <property type="entry name" value="TRANSFERRIN_LIKE_4"/>
    <property type="match status" value="2"/>
</dbReference>
<feature type="disulfide bond" evidence="21">
    <location>
        <begin position="182"/>
        <end position="196"/>
    </location>
</feature>
<comment type="similarity">
    <text evidence="18">Belongs to the transferrin family.</text>
</comment>
<evidence type="ECO:0000313" key="25">
    <source>
        <dbReference type="Proteomes" id="UP001174136"/>
    </source>
</evidence>
<feature type="disulfide bond" evidence="21">
    <location>
        <begin position="531"/>
        <end position="731"/>
    </location>
</feature>
<dbReference type="Pfam" id="PF00405">
    <property type="entry name" value="Transferrin"/>
    <property type="match status" value="3"/>
</dbReference>
<feature type="disulfide bond" evidence="21">
    <location>
        <begin position="503"/>
        <end position="588"/>
    </location>
</feature>
<evidence type="ECO:0000256" key="12">
    <source>
        <dbReference type="ARBA" id="ARBA00023065"/>
    </source>
</evidence>
<feature type="binding site" evidence="19">
    <location>
        <position position="509"/>
    </location>
    <ligand>
        <name>hydrogencarbonate</name>
        <dbReference type="ChEBI" id="CHEBI:17544"/>
        <label>1</label>
    </ligand>
</feature>
<keyword evidence="8 22" id="KW-0732">Signal</keyword>
<protein>
    <recommendedName>
        <fullName evidence="18">Serotransferrin</fullName>
    </recommendedName>
</protein>
<feature type="binding site" evidence="20">
    <location>
        <position position="104"/>
    </location>
    <ligand>
        <name>Fe(3+)</name>
        <dbReference type="ChEBI" id="CHEBI:29034"/>
        <label>1</label>
    </ligand>
</feature>
<evidence type="ECO:0000256" key="9">
    <source>
        <dbReference type="ARBA" id="ARBA00022737"/>
    </source>
</evidence>
<keyword evidence="4" id="KW-1003">Cell membrane</keyword>
<feature type="chain" id="PRO_5041222848" description="Serotransferrin" evidence="22">
    <location>
        <begin position="20"/>
        <end position="758"/>
    </location>
</feature>
<feature type="disulfide bond" evidence="21">
    <location>
        <begin position="170"/>
        <end position="185"/>
    </location>
</feature>